<dbReference type="Gene3D" id="3.90.1300.10">
    <property type="entry name" value="Amidase signature (AS) domain"/>
    <property type="match status" value="1"/>
</dbReference>
<comment type="catalytic activity">
    <reaction evidence="13">
        <text>N-(9Z-hexadecenoyl) ethanolamine + H2O = (9Z)-hexadecenoate + ethanolamine</text>
        <dbReference type="Rhea" id="RHEA:35563"/>
        <dbReference type="ChEBI" id="CHEBI:15377"/>
        <dbReference type="ChEBI" id="CHEBI:32372"/>
        <dbReference type="ChEBI" id="CHEBI:57603"/>
        <dbReference type="ChEBI" id="CHEBI:71465"/>
    </reaction>
    <physiologicalReaction direction="left-to-right" evidence="13">
        <dbReference type="Rhea" id="RHEA:35564"/>
    </physiologicalReaction>
</comment>
<dbReference type="Proteomes" id="UP000835052">
    <property type="component" value="Unassembled WGS sequence"/>
</dbReference>
<evidence type="ECO:0000256" key="4">
    <source>
        <dbReference type="ARBA" id="ARBA00022553"/>
    </source>
</evidence>
<dbReference type="PROSITE" id="PS00571">
    <property type="entry name" value="AMIDASES"/>
    <property type="match status" value="1"/>
</dbReference>
<dbReference type="GO" id="GO:0004040">
    <property type="term" value="F:amidase activity"/>
    <property type="evidence" value="ECO:0007669"/>
    <property type="project" value="TreeGrafter"/>
</dbReference>
<dbReference type="EC" id="3.5.1.99" evidence="3"/>
<comment type="catalytic activity">
    <reaction evidence="14">
        <text>N-octadecanoyl ethanolamine + H2O = octadecanoate + ethanolamine</text>
        <dbReference type="Rhea" id="RHEA:63124"/>
        <dbReference type="ChEBI" id="CHEBI:15377"/>
        <dbReference type="ChEBI" id="CHEBI:25629"/>
        <dbReference type="ChEBI" id="CHEBI:57603"/>
        <dbReference type="ChEBI" id="CHEBI:85299"/>
    </reaction>
    <physiologicalReaction direction="left-to-right" evidence="14">
        <dbReference type="Rhea" id="RHEA:63125"/>
    </physiologicalReaction>
</comment>
<evidence type="ECO:0000256" key="8">
    <source>
        <dbReference type="ARBA" id="ARBA00047450"/>
    </source>
</evidence>
<evidence type="ECO:0000256" key="18">
    <source>
        <dbReference type="PIRSR" id="PIRSR001221-1"/>
    </source>
</evidence>
<comment type="catalytic activity">
    <reaction evidence="16">
        <text>N-(5Z,8Z,11Z,14Z)-eicosatetraenoyl-glycine + H2O = (5Z,8Z,11Z,14Z)-eicosatetraenoate + glycine</text>
        <dbReference type="Rhea" id="RHEA:64108"/>
        <dbReference type="ChEBI" id="CHEBI:15377"/>
        <dbReference type="ChEBI" id="CHEBI:32395"/>
        <dbReference type="ChEBI" id="CHEBI:57305"/>
        <dbReference type="ChEBI" id="CHEBI:59002"/>
    </reaction>
    <physiologicalReaction direction="left-to-right" evidence="16">
        <dbReference type="Rhea" id="RHEA:64109"/>
    </physiologicalReaction>
</comment>
<dbReference type="EMBL" id="CAJGYM010000030">
    <property type="protein sequence ID" value="CAD6192867.1"/>
    <property type="molecule type" value="Genomic_DNA"/>
</dbReference>
<evidence type="ECO:0000256" key="6">
    <source>
        <dbReference type="ARBA" id="ARBA00022963"/>
    </source>
</evidence>
<dbReference type="OrthoDB" id="6428749at2759"/>
<protein>
    <recommendedName>
        <fullName evidence="3">fatty acid amide hydrolase</fullName>
        <ecNumber evidence="3">3.5.1.99</ecNumber>
    </recommendedName>
    <alternativeName>
        <fullName evidence="17">Anandamide amidohydrolase 1</fullName>
    </alternativeName>
</protein>
<evidence type="ECO:0000256" key="12">
    <source>
        <dbReference type="ARBA" id="ARBA00050992"/>
    </source>
</evidence>
<keyword evidence="5" id="KW-0378">Hydrolase</keyword>
<dbReference type="Pfam" id="PF01425">
    <property type="entry name" value="Amidase"/>
    <property type="match status" value="1"/>
</dbReference>
<keyword evidence="4" id="KW-0597">Phosphoprotein</keyword>
<feature type="binding site" evidence="19">
    <location>
        <position position="215"/>
    </location>
    <ligand>
        <name>substrate</name>
    </ligand>
</feature>
<evidence type="ECO:0000256" key="11">
    <source>
        <dbReference type="ARBA" id="ARBA00050294"/>
    </source>
</evidence>
<evidence type="ECO:0000256" key="3">
    <source>
        <dbReference type="ARBA" id="ARBA00012112"/>
    </source>
</evidence>
<reference evidence="21" key="1">
    <citation type="submission" date="2020-10" db="EMBL/GenBank/DDBJ databases">
        <authorList>
            <person name="Kikuchi T."/>
        </authorList>
    </citation>
    <scope>NUCLEOTIDE SEQUENCE</scope>
    <source>
        <strain evidence="21">NKZ352</strain>
    </source>
</reference>
<comment type="catalytic activity">
    <reaction evidence="10">
        <text>N-(5Z,8Z,11Z,14Z-eicosatetraenoyl)-ethanolamine + H2O = ethanolamine + (5Z,8Z,11Z,14Z)-eicosatetraenoate</text>
        <dbReference type="Rhea" id="RHEA:26136"/>
        <dbReference type="ChEBI" id="CHEBI:2700"/>
        <dbReference type="ChEBI" id="CHEBI:15377"/>
        <dbReference type="ChEBI" id="CHEBI:32395"/>
        <dbReference type="ChEBI" id="CHEBI:57603"/>
        <dbReference type="EC" id="3.5.1.99"/>
    </reaction>
    <physiologicalReaction direction="left-to-right" evidence="10">
        <dbReference type="Rhea" id="RHEA:26137"/>
    </physiologicalReaction>
</comment>
<evidence type="ECO:0000256" key="2">
    <source>
        <dbReference type="ARBA" id="ARBA00009199"/>
    </source>
</evidence>
<evidence type="ECO:0000256" key="16">
    <source>
        <dbReference type="ARBA" id="ARBA00052709"/>
    </source>
</evidence>
<dbReference type="PANTHER" id="PTHR45847:SF11">
    <property type="entry name" value="AMIDASE DOMAIN-CONTAINING PROTEIN"/>
    <property type="match status" value="1"/>
</dbReference>
<dbReference type="PANTHER" id="PTHR45847">
    <property type="entry name" value="FATTY ACID AMIDE HYDROLASE"/>
    <property type="match status" value="1"/>
</dbReference>
<dbReference type="InterPro" id="IPR020556">
    <property type="entry name" value="Amidase_CS"/>
</dbReference>
<keyword evidence="7" id="KW-0443">Lipid metabolism</keyword>
<evidence type="ECO:0000256" key="7">
    <source>
        <dbReference type="ARBA" id="ARBA00023098"/>
    </source>
</evidence>
<comment type="catalytic activity">
    <reaction evidence="8">
        <text>(9Z)-octadecenoate + glycine = N-(9Z-octadecenoyl)glycine + H2O</text>
        <dbReference type="Rhea" id="RHEA:51316"/>
        <dbReference type="ChEBI" id="CHEBI:15377"/>
        <dbReference type="ChEBI" id="CHEBI:30823"/>
        <dbReference type="ChEBI" id="CHEBI:57305"/>
        <dbReference type="ChEBI" id="CHEBI:133992"/>
    </reaction>
    <physiologicalReaction direction="right-to-left" evidence="8">
        <dbReference type="Rhea" id="RHEA:51318"/>
    </physiologicalReaction>
</comment>
<dbReference type="InterPro" id="IPR036928">
    <property type="entry name" value="AS_sf"/>
</dbReference>
<accession>A0A8S1HCA7</accession>
<evidence type="ECO:0000256" key="14">
    <source>
        <dbReference type="ARBA" id="ARBA00051454"/>
    </source>
</evidence>
<evidence type="ECO:0000256" key="15">
    <source>
        <dbReference type="ARBA" id="ARBA00052458"/>
    </source>
</evidence>
<feature type="active site" description="Charge relay system" evidence="18">
    <location>
        <position position="215"/>
    </location>
</feature>
<evidence type="ECO:0000256" key="19">
    <source>
        <dbReference type="PIRSR" id="PIRSR001221-2"/>
    </source>
</evidence>
<dbReference type="InterPro" id="IPR052096">
    <property type="entry name" value="Endocannabinoid_amidase"/>
</dbReference>
<comment type="catalytic activity">
    <reaction evidence="15">
        <text>N-docosanoyl-ethanolamine + H2O = docosanoate + ethanolamine</text>
        <dbReference type="Rhea" id="RHEA:63128"/>
        <dbReference type="ChEBI" id="CHEBI:15377"/>
        <dbReference type="ChEBI" id="CHEBI:23858"/>
        <dbReference type="ChEBI" id="CHEBI:57603"/>
        <dbReference type="ChEBI" id="CHEBI:146186"/>
    </reaction>
    <physiologicalReaction direction="left-to-right" evidence="15">
        <dbReference type="Rhea" id="RHEA:63129"/>
    </physiologicalReaction>
</comment>
<dbReference type="SUPFAM" id="SSF75304">
    <property type="entry name" value="Amidase signature (AS) enzymes"/>
    <property type="match status" value="1"/>
</dbReference>
<evidence type="ECO:0000256" key="10">
    <source>
        <dbReference type="ARBA" id="ARBA00048606"/>
    </source>
</evidence>
<feature type="binding site" evidence="19">
    <location>
        <position position="189"/>
    </location>
    <ligand>
        <name>substrate</name>
    </ligand>
</feature>
<evidence type="ECO:0000256" key="17">
    <source>
        <dbReference type="ARBA" id="ARBA00077216"/>
    </source>
</evidence>
<dbReference type="AlphaFoldDB" id="A0A8S1HCA7"/>
<evidence type="ECO:0000313" key="21">
    <source>
        <dbReference type="EMBL" id="CAD6192867.1"/>
    </source>
</evidence>
<proteinExistence type="inferred from homology"/>
<dbReference type="GO" id="GO:0017064">
    <property type="term" value="F:fatty acid amide hydrolase activity"/>
    <property type="evidence" value="ECO:0007669"/>
    <property type="project" value="UniProtKB-EC"/>
</dbReference>
<feature type="active site" description="Acyl-ester intermediate" evidence="18">
    <location>
        <position position="239"/>
    </location>
</feature>
<evidence type="ECO:0000313" key="22">
    <source>
        <dbReference type="Proteomes" id="UP000835052"/>
    </source>
</evidence>
<feature type="domain" description="Amidase" evidence="20">
    <location>
        <begin position="85"/>
        <end position="558"/>
    </location>
</feature>
<comment type="catalytic activity">
    <reaction evidence="1">
        <text>(9Z)-octadecenamide + H2O = (9Z)-octadecenoate + NH4(+)</text>
        <dbReference type="Rhea" id="RHEA:26506"/>
        <dbReference type="ChEBI" id="CHEBI:15377"/>
        <dbReference type="ChEBI" id="CHEBI:28938"/>
        <dbReference type="ChEBI" id="CHEBI:30823"/>
        <dbReference type="ChEBI" id="CHEBI:116314"/>
        <dbReference type="EC" id="3.5.1.99"/>
    </reaction>
    <physiologicalReaction direction="left-to-right" evidence="1">
        <dbReference type="Rhea" id="RHEA:26507"/>
    </physiologicalReaction>
</comment>
<evidence type="ECO:0000256" key="13">
    <source>
        <dbReference type="ARBA" id="ARBA00051346"/>
    </source>
</evidence>
<name>A0A8S1HCA7_9PELO</name>
<gene>
    <name evidence="21" type="ORF">CAUJ_LOCUS8786</name>
</gene>
<evidence type="ECO:0000256" key="9">
    <source>
        <dbReference type="ARBA" id="ARBA00048052"/>
    </source>
</evidence>
<dbReference type="GO" id="GO:0009062">
    <property type="term" value="P:fatty acid catabolic process"/>
    <property type="evidence" value="ECO:0007669"/>
    <property type="project" value="TreeGrafter"/>
</dbReference>
<evidence type="ECO:0000256" key="5">
    <source>
        <dbReference type="ARBA" id="ARBA00022801"/>
    </source>
</evidence>
<comment type="catalytic activity">
    <reaction evidence="12">
        <text>N-(15Z-tetracosenoyl)-ethanolamine + H2O = (15Z)-tetracosenoate + ethanolamine</text>
        <dbReference type="Rhea" id="RHEA:63144"/>
        <dbReference type="ChEBI" id="CHEBI:15377"/>
        <dbReference type="ChEBI" id="CHEBI:32392"/>
        <dbReference type="ChEBI" id="CHEBI:57603"/>
        <dbReference type="ChEBI" id="CHEBI:146187"/>
    </reaction>
    <physiologicalReaction direction="left-to-right" evidence="12">
        <dbReference type="Rhea" id="RHEA:63145"/>
    </physiologicalReaction>
</comment>
<dbReference type="InterPro" id="IPR023631">
    <property type="entry name" value="Amidase_dom"/>
</dbReference>
<sequence>MIFLFTILALVAAAVYCNVVWGRRKLRRMELEAIVARKRADREASIAAAKSSAAKVDVEVRDRIAVMEFAELRDGLQKGEISCLDAVRTFYHKAILANERTNSVCMFIKEAEEWAREWDEKAKEPGFVKPALFGVPFSLKECVPIEGYDQTRGFVQDTYKPTKEDSVMVAHIKKIGGIPYVQTNVPQSLLSYNCANPVFGVTNHPKDKNRTSGGSSGGESAILAADGSVLGIGGDVGGSIRIPCHFTGTAGIKPSHLRFSHRGVCGSVPGRPLINSNDGPMARDIETNVAFLREVWKDDWISQQDPYVPPVLWNEDLYKEGRKYRIGYYVDDGWFTPTPALQRSVLEAKEHLERAGHTLVPFQPPRVPEVMRLFVRAVCVDAGQYLLNKMLNDIVEPTLYAQVAMWMIPVRLQRVLAYVGSVFFPRLGNLMKALAKDTSELRECYAAIEAYRSEFTVLMLDKKIDALLCPSQVMPAPPHDIPSKLFASISYTGIFNLLDFGAGVVNATYVTKDDEEKLEAYPETDVWYKLAKKATKGTVGFPVGVQVAAPPFREEIVLRVLRDIEKAVIGH</sequence>
<comment type="caution">
    <text evidence="21">The sequence shown here is derived from an EMBL/GenBank/DDBJ whole genome shotgun (WGS) entry which is preliminary data.</text>
</comment>
<keyword evidence="22" id="KW-1185">Reference proteome</keyword>
<dbReference type="PIRSF" id="PIRSF001221">
    <property type="entry name" value="Amidase_fungi"/>
    <property type="match status" value="1"/>
</dbReference>
<comment type="catalytic activity">
    <reaction evidence="9">
        <text>N-(9Z-octadecenoyl) ethanolamine + H2O = ethanolamine + (9Z)-octadecenoate</text>
        <dbReference type="Rhea" id="RHEA:45060"/>
        <dbReference type="ChEBI" id="CHEBI:15377"/>
        <dbReference type="ChEBI" id="CHEBI:30823"/>
        <dbReference type="ChEBI" id="CHEBI:57603"/>
        <dbReference type="ChEBI" id="CHEBI:71466"/>
    </reaction>
    <physiologicalReaction direction="left-to-right" evidence="9">
        <dbReference type="Rhea" id="RHEA:45061"/>
    </physiologicalReaction>
</comment>
<comment type="similarity">
    <text evidence="2">Belongs to the amidase family.</text>
</comment>
<evidence type="ECO:0000256" key="1">
    <source>
        <dbReference type="ARBA" id="ARBA00000208"/>
    </source>
</evidence>
<dbReference type="FunFam" id="3.90.1300.10:FF:000001">
    <property type="entry name" value="Fatty-acid amide hydrolase 1"/>
    <property type="match status" value="1"/>
</dbReference>
<comment type="catalytic activity">
    <reaction evidence="11">
        <text>N-(5Z,8Z,11Z,14Z-eicosatetraenoyl)-L-serine + H2O = (5Z,8Z,11Z,14Z)-eicosatetraenoate + L-serine</text>
        <dbReference type="Rhea" id="RHEA:64116"/>
        <dbReference type="ChEBI" id="CHEBI:15377"/>
        <dbReference type="ChEBI" id="CHEBI:32395"/>
        <dbReference type="ChEBI" id="CHEBI:33384"/>
        <dbReference type="ChEBI" id="CHEBI:149697"/>
    </reaction>
    <physiologicalReaction direction="left-to-right" evidence="11">
        <dbReference type="Rhea" id="RHEA:64117"/>
    </physiologicalReaction>
</comment>
<evidence type="ECO:0000259" key="20">
    <source>
        <dbReference type="Pfam" id="PF01425"/>
    </source>
</evidence>
<feature type="active site" description="Charge relay system" evidence="18">
    <location>
        <position position="140"/>
    </location>
</feature>
<keyword evidence="6" id="KW-0442">Lipid degradation</keyword>
<feature type="binding site" evidence="19">
    <location>
        <begin position="236"/>
        <end position="239"/>
    </location>
    <ligand>
        <name>substrate</name>
    </ligand>
</feature>
<organism evidence="21 22">
    <name type="scientific">Caenorhabditis auriculariae</name>
    <dbReference type="NCBI Taxonomy" id="2777116"/>
    <lineage>
        <taxon>Eukaryota</taxon>
        <taxon>Metazoa</taxon>
        <taxon>Ecdysozoa</taxon>
        <taxon>Nematoda</taxon>
        <taxon>Chromadorea</taxon>
        <taxon>Rhabditida</taxon>
        <taxon>Rhabditina</taxon>
        <taxon>Rhabditomorpha</taxon>
        <taxon>Rhabditoidea</taxon>
        <taxon>Rhabditidae</taxon>
        <taxon>Peloderinae</taxon>
        <taxon>Caenorhabditis</taxon>
    </lineage>
</organism>